<evidence type="ECO:0000259" key="2">
    <source>
        <dbReference type="Pfam" id="PF00156"/>
    </source>
</evidence>
<dbReference type="Pfam" id="PF18912">
    <property type="entry name" value="DZR_2"/>
    <property type="match status" value="1"/>
</dbReference>
<evidence type="ECO:0000313" key="5">
    <source>
        <dbReference type="Proteomes" id="UP000186997"/>
    </source>
</evidence>
<dbReference type="Pfam" id="PF00156">
    <property type="entry name" value="Pribosyltran"/>
    <property type="match status" value="1"/>
</dbReference>
<dbReference type="AlphaFoldDB" id="A0A1R3XB29"/>
<dbReference type="SUPFAM" id="SSF53271">
    <property type="entry name" value="PRTase-like"/>
    <property type="match status" value="1"/>
</dbReference>
<dbReference type="CDD" id="cd06223">
    <property type="entry name" value="PRTases_typeI"/>
    <property type="match status" value="1"/>
</dbReference>
<protein>
    <submittedName>
        <fullName evidence="4">ComF family protein</fullName>
    </submittedName>
</protein>
<dbReference type="InterPro" id="IPR044005">
    <property type="entry name" value="DZR_2"/>
</dbReference>
<sequence length="240" mass="26153">MRLQSVIRAIYPAQCVACDAPTEDDFGLCAACWRETQFIGGLVCDSCGVPLPGEDHGETVQCDDCMTIARPWDRGRTVLAYSGVGRRLVLALKHGDRTELARPAARWMAQKIPDWAGIDTVFVPVPLHWLRLLRRRYNQSALLAQEIAKVMNTPVCVDALLRPKRTATLQGHSRDARFFELAGAILPNPKRLAQIADKHVILVDDVMTSGATLAASAEAAMAGGARNVSIVTLARVVKDA</sequence>
<evidence type="ECO:0000256" key="1">
    <source>
        <dbReference type="ARBA" id="ARBA00008007"/>
    </source>
</evidence>
<dbReference type="RefSeq" id="WP_076660393.1">
    <property type="nucleotide sequence ID" value="NZ_FTPR01000002.1"/>
</dbReference>
<evidence type="ECO:0000313" key="4">
    <source>
        <dbReference type="EMBL" id="SIT88226.1"/>
    </source>
</evidence>
<dbReference type="PANTHER" id="PTHR47505">
    <property type="entry name" value="DNA UTILIZATION PROTEIN YHGH"/>
    <property type="match status" value="1"/>
</dbReference>
<feature type="domain" description="Double zinc ribbon" evidence="3">
    <location>
        <begin position="7"/>
        <end position="66"/>
    </location>
</feature>
<dbReference type="InterPro" id="IPR000836">
    <property type="entry name" value="PRTase_dom"/>
</dbReference>
<feature type="domain" description="Phosphoribosyltransferase" evidence="2">
    <location>
        <begin position="140"/>
        <end position="235"/>
    </location>
</feature>
<name>A0A1R3XB29_9RHOB</name>
<gene>
    <name evidence="4" type="ORF">SAMN05421665_2654</name>
</gene>
<keyword evidence="5" id="KW-1185">Reference proteome</keyword>
<reference evidence="5" key="1">
    <citation type="submission" date="2017-01" db="EMBL/GenBank/DDBJ databases">
        <authorList>
            <person name="Varghese N."/>
            <person name="Submissions S."/>
        </authorList>
    </citation>
    <scope>NUCLEOTIDE SEQUENCE [LARGE SCALE GENOMIC DNA]</scope>
    <source>
        <strain evidence="5">DSM 29591</strain>
    </source>
</reference>
<dbReference type="EMBL" id="FTPR01000002">
    <property type="protein sequence ID" value="SIT88226.1"/>
    <property type="molecule type" value="Genomic_DNA"/>
</dbReference>
<dbReference type="PANTHER" id="PTHR47505:SF1">
    <property type="entry name" value="DNA UTILIZATION PROTEIN YHGH"/>
    <property type="match status" value="1"/>
</dbReference>
<dbReference type="Proteomes" id="UP000186997">
    <property type="component" value="Unassembled WGS sequence"/>
</dbReference>
<accession>A0A1R3XB29</accession>
<evidence type="ECO:0000259" key="3">
    <source>
        <dbReference type="Pfam" id="PF18912"/>
    </source>
</evidence>
<dbReference type="Gene3D" id="3.40.50.2020">
    <property type="match status" value="1"/>
</dbReference>
<comment type="similarity">
    <text evidence="1">Belongs to the ComF/GntX family.</text>
</comment>
<dbReference type="STRING" id="287098.SAMN05421665_2654"/>
<organism evidence="4 5">
    <name type="scientific">Yoonia rosea</name>
    <dbReference type="NCBI Taxonomy" id="287098"/>
    <lineage>
        <taxon>Bacteria</taxon>
        <taxon>Pseudomonadati</taxon>
        <taxon>Pseudomonadota</taxon>
        <taxon>Alphaproteobacteria</taxon>
        <taxon>Rhodobacterales</taxon>
        <taxon>Paracoccaceae</taxon>
        <taxon>Yoonia</taxon>
    </lineage>
</organism>
<dbReference type="InterPro" id="IPR051910">
    <property type="entry name" value="ComF/GntX_DNA_util-trans"/>
</dbReference>
<proteinExistence type="inferred from homology"/>
<dbReference type="InterPro" id="IPR029057">
    <property type="entry name" value="PRTase-like"/>
</dbReference>
<dbReference type="OrthoDB" id="9779910at2"/>